<dbReference type="NCBIfam" id="TIGR00755">
    <property type="entry name" value="ksgA"/>
    <property type="match status" value="1"/>
</dbReference>
<evidence type="ECO:0000256" key="4">
    <source>
        <dbReference type="ARBA" id="ARBA00022679"/>
    </source>
</evidence>
<dbReference type="PANTHER" id="PTHR11727:SF7">
    <property type="entry name" value="DIMETHYLADENOSINE TRANSFERASE-RELATED"/>
    <property type="match status" value="1"/>
</dbReference>
<dbReference type="Pfam" id="PF00398">
    <property type="entry name" value="RrnaAD"/>
    <property type="match status" value="1"/>
</dbReference>
<evidence type="ECO:0000256" key="2">
    <source>
        <dbReference type="ARBA" id="ARBA00022552"/>
    </source>
</evidence>
<keyword evidence="4 7" id="KW-0808">Transferase</keyword>
<evidence type="ECO:0000313" key="11">
    <source>
        <dbReference type="Proteomes" id="UP000760480"/>
    </source>
</evidence>
<feature type="binding site" evidence="7 8">
    <location>
        <position position="106"/>
    </location>
    <ligand>
        <name>S-adenosyl-L-methionine</name>
        <dbReference type="ChEBI" id="CHEBI:59789"/>
    </ligand>
</feature>
<feature type="binding site" evidence="7 8">
    <location>
        <position position="60"/>
    </location>
    <ligand>
        <name>S-adenosyl-L-methionine</name>
        <dbReference type="ChEBI" id="CHEBI:59789"/>
    </ligand>
</feature>
<comment type="caution">
    <text evidence="10">The sequence shown here is derived from an EMBL/GenBank/DDBJ whole genome shotgun (WGS) entry which is preliminary data.</text>
</comment>
<evidence type="ECO:0000256" key="5">
    <source>
        <dbReference type="ARBA" id="ARBA00022691"/>
    </source>
</evidence>
<dbReference type="EC" id="2.1.1.182" evidence="7"/>
<dbReference type="PROSITE" id="PS01131">
    <property type="entry name" value="RRNA_A_DIMETH"/>
    <property type="match status" value="1"/>
</dbReference>
<evidence type="ECO:0000256" key="8">
    <source>
        <dbReference type="PROSITE-ProRule" id="PRU01026"/>
    </source>
</evidence>
<feature type="domain" description="Ribosomal RNA adenine methylase transferase N-terminal" evidence="9">
    <location>
        <begin position="19"/>
        <end position="191"/>
    </location>
</feature>
<keyword evidence="5 7" id="KW-0949">S-adenosyl-L-methionine</keyword>
<dbReference type="InterPro" id="IPR011530">
    <property type="entry name" value="rRNA_adenine_dimethylase"/>
</dbReference>
<dbReference type="SMART" id="SM00650">
    <property type="entry name" value="rADc"/>
    <property type="match status" value="1"/>
</dbReference>
<evidence type="ECO:0000256" key="3">
    <source>
        <dbReference type="ARBA" id="ARBA00022603"/>
    </source>
</evidence>
<name>A0ABX1TL63_9GAMM</name>
<evidence type="ECO:0000259" key="9">
    <source>
        <dbReference type="SMART" id="SM00650"/>
    </source>
</evidence>
<comment type="subcellular location">
    <subcellularLocation>
        <location evidence="7">Cytoplasm</location>
    </subcellularLocation>
</comment>
<dbReference type="PANTHER" id="PTHR11727">
    <property type="entry name" value="DIMETHYLADENOSINE TRANSFERASE"/>
    <property type="match status" value="1"/>
</dbReference>
<dbReference type="HAMAP" id="MF_00607">
    <property type="entry name" value="16SrRNA_methyltr_A"/>
    <property type="match status" value="1"/>
</dbReference>
<dbReference type="InterPro" id="IPR020596">
    <property type="entry name" value="rRNA_Ade_Mease_Trfase_CS"/>
</dbReference>
<dbReference type="EMBL" id="SPMZ01000016">
    <property type="protein sequence ID" value="NMQ18711.1"/>
    <property type="molecule type" value="Genomic_DNA"/>
</dbReference>
<dbReference type="RefSeq" id="WP_169247971.1">
    <property type="nucleotide sequence ID" value="NZ_SPMZ01000016.1"/>
</dbReference>
<evidence type="ECO:0000256" key="6">
    <source>
        <dbReference type="ARBA" id="ARBA00022884"/>
    </source>
</evidence>
<protein>
    <recommendedName>
        <fullName evidence="7">Ribosomal RNA small subunit methyltransferase A</fullName>
        <ecNumber evidence="7">2.1.1.182</ecNumber>
    </recommendedName>
    <alternativeName>
        <fullName evidence="7">16S rRNA (adenine(1518)-N(6)/adenine(1519)-N(6))-dimethyltransferase</fullName>
    </alternativeName>
    <alternativeName>
        <fullName evidence="7">16S rRNA dimethyladenosine transferase</fullName>
    </alternativeName>
    <alternativeName>
        <fullName evidence="7">16S rRNA dimethylase</fullName>
    </alternativeName>
    <alternativeName>
        <fullName evidence="7">S-adenosylmethionine-6-N', N'-adenosyl(rRNA) dimethyltransferase</fullName>
    </alternativeName>
</protein>
<comment type="catalytic activity">
    <reaction evidence="7">
        <text>adenosine(1518)/adenosine(1519) in 16S rRNA + 4 S-adenosyl-L-methionine = N(6)-dimethyladenosine(1518)/N(6)-dimethyladenosine(1519) in 16S rRNA + 4 S-adenosyl-L-homocysteine + 4 H(+)</text>
        <dbReference type="Rhea" id="RHEA:19609"/>
        <dbReference type="Rhea" id="RHEA-COMP:10232"/>
        <dbReference type="Rhea" id="RHEA-COMP:10233"/>
        <dbReference type="ChEBI" id="CHEBI:15378"/>
        <dbReference type="ChEBI" id="CHEBI:57856"/>
        <dbReference type="ChEBI" id="CHEBI:59789"/>
        <dbReference type="ChEBI" id="CHEBI:74411"/>
        <dbReference type="ChEBI" id="CHEBI:74493"/>
        <dbReference type="EC" id="2.1.1.182"/>
    </reaction>
</comment>
<feature type="binding site" evidence="7 8">
    <location>
        <position position="12"/>
    </location>
    <ligand>
        <name>S-adenosyl-L-methionine</name>
        <dbReference type="ChEBI" id="CHEBI:59789"/>
    </ligand>
</feature>
<feature type="binding site" evidence="7 8">
    <location>
        <position position="39"/>
    </location>
    <ligand>
        <name>S-adenosyl-L-methionine</name>
        <dbReference type="ChEBI" id="CHEBI:59789"/>
    </ligand>
</feature>
<keyword evidence="11" id="KW-1185">Reference proteome</keyword>
<evidence type="ECO:0000256" key="7">
    <source>
        <dbReference type="HAMAP-Rule" id="MF_00607"/>
    </source>
</evidence>
<comment type="similarity">
    <text evidence="7">Belongs to the class I-like SAM-binding methyltransferase superfamily. rRNA adenine N(6)-methyltransferase family. RsmA subfamily.</text>
</comment>
<dbReference type="InterPro" id="IPR023165">
    <property type="entry name" value="rRNA_Ade_diMease-like_C"/>
</dbReference>
<gene>
    <name evidence="7 10" type="primary">rsmA</name>
    <name evidence="7" type="synonym">ksgA</name>
    <name evidence="10" type="ORF">E4P82_05530</name>
</gene>
<proteinExistence type="inferred from homology"/>
<evidence type="ECO:0000256" key="1">
    <source>
        <dbReference type="ARBA" id="ARBA00022490"/>
    </source>
</evidence>
<feature type="binding site" evidence="7 8">
    <location>
        <position position="85"/>
    </location>
    <ligand>
        <name>S-adenosyl-L-methionine</name>
        <dbReference type="ChEBI" id="CHEBI:59789"/>
    </ligand>
</feature>
<dbReference type="SUPFAM" id="SSF53335">
    <property type="entry name" value="S-adenosyl-L-methionine-dependent methyltransferases"/>
    <property type="match status" value="1"/>
</dbReference>
<dbReference type="Gene3D" id="1.10.8.100">
    <property type="entry name" value="Ribosomal RNA adenine dimethylase-like, domain 2"/>
    <property type="match status" value="1"/>
</dbReference>
<accession>A0ABX1TL63</accession>
<reference evidence="10 11" key="1">
    <citation type="submission" date="2019-03" db="EMBL/GenBank/DDBJ databases">
        <title>Metabolic reconstructions from genomes of highly enriched 'Candidatus Accumulibacter' and 'Candidatus Competibacter' bioreactor populations.</title>
        <authorList>
            <person name="Annavajhala M.K."/>
            <person name="Welles L."/>
            <person name="Abbas B."/>
            <person name="Sorokin D."/>
            <person name="Park H."/>
            <person name="Van Loosdrecht M."/>
            <person name="Chandran K."/>
        </authorList>
    </citation>
    <scope>NUCLEOTIDE SEQUENCE [LARGE SCALE GENOMIC DNA]</scope>
    <source>
        <strain evidence="10 11">SBR_G</strain>
    </source>
</reference>
<dbReference type="InterPro" id="IPR001737">
    <property type="entry name" value="KsgA/Erm"/>
</dbReference>
<feature type="binding site" evidence="7 8">
    <location>
        <position position="14"/>
    </location>
    <ligand>
        <name>S-adenosyl-L-methionine</name>
        <dbReference type="ChEBI" id="CHEBI:59789"/>
    </ligand>
</feature>
<dbReference type="PROSITE" id="PS51689">
    <property type="entry name" value="SAM_RNA_A_N6_MT"/>
    <property type="match status" value="1"/>
</dbReference>
<keyword evidence="3 7" id="KW-0489">Methyltransferase</keyword>
<dbReference type="Gene3D" id="3.40.50.150">
    <property type="entry name" value="Vaccinia Virus protein VP39"/>
    <property type="match status" value="1"/>
</dbReference>
<evidence type="ECO:0000313" key="10">
    <source>
        <dbReference type="EMBL" id="NMQ18711.1"/>
    </source>
</evidence>
<dbReference type="InterPro" id="IPR029063">
    <property type="entry name" value="SAM-dependent_MTases_sf"/>
</dbReference>
<keyword evidence="6 7" id="KW-0694">RNA-binding</keyword>
<keyword evidence="2 7" id="KW-0698">rRNA processing</keyword>
<organism evidence="10 11">
    <name type="scientific">Candidatus Competibacter phosphatis</name>
    <dbReference type="NCBI Taxonomy" id="221280"/>
    <lineage>
        <taxon>Bacteria</taxon>
        <taxon>Pseudomonadati</taxon>
        <taxon>Pseudomonadota</taxon>
        <taxon>Gammaproteobacteria</taxon>
        <taxon>Candidatus Competibacteraceae</taxon>
        <taxon>Candidatus Competibacter</taxon>
    </lineage>
</organism>
<dbReference type="InterPro" id="IPR020598">
    <property type="entry name" value="rRNA_Ade_methylase_Trfase_N"/>
</dbReference>
<comment type="function">
    <text evidence="7">Specifically dimethylates two adjacent adenosines (A1518 and A1519) in the loop of a conserved hairpin near the 3'-end of 16S rRNA in the 30S particle. May play a critical role in biogenesis of 30S subunits.</text>
</comment>
<dbReference type="GO" id="GO:0052908">
    <property type="term" value="F:16S rRNA (adenine(1518)-N(6)/adenine(1519)-N(6))-dimethyltransferase activity"/>
    <property type="evidence" value="ECO:0007669"/>
    <property type="project" value="UniProtKB-EC"/>
</dbReference>
<keyword evidence="1 7" id="KW-0963">Cytoplasm</keyword>
<dbReference type="Proteomes" id="UP000760480">
    <property type="component" value="Unassembled WGS sequence"/>
</dbReference>
<sequence>MAHRPRKRFGQHFLRDPGVLERIVAAIRPVPGDHLVEIGPGLGALTRPLLAAVGELDAVELDRDLLEPLRVHCADIGKLRLHHADALKFDFAALRGTGPRLRVAGNLPYNISTPLLFHLLNQASHLRDLHFMLQQDVVERMAAGPGEEAYGRLSVMLQYRCQVEPLFTVGPEAFRPPPKVRSAVVRLVPRETLPVAVRDERLFAEVVRRAFAQRRKTLRNALRGWLEIAQIEAAGVNPGARPETLDLAAFAALSAVAPCTDPAAKIYGASSS</sequence>